<sequence length="390" mass="45394">MILCLLVFLVFVSITVYILQVIALKRKMRENYNRVNLPPISIIKPLKGLDDNLFDNLESFCKQDYPDYEVILSIEDINDPACRVAEKIRNKYPSLVKIIIDNTSKALNPKVKNMIAAYRESKYEYFLISDSNVFVDKDYLRKTLSAMDENTGLVTNLIVGVGGKSIGAKLENLQLNSFVMLSTCFLEKFLRMPCSIGKSMLMRKSNFEEIGGFNAVGNVLAEDYILGKLMHERGKRVVLSNYTIKNVNEFWSLRRFLNRHSRWAKIRWKIAGWKYFLEPINNPLFLASFVPLIYGFTRFSMILFLITCLYKVILDVYVAKLVRFKIGFSFLLIPIKDLMMGVLWFVPLFSNKVMWRGNVYTIGKDTVLFEQRRTWSIKSIYFKFRESLTS</sequence>
<evidence type="ECO:0000256" key="2">
    <source>
        <dbReference type="ARBA" id="ARBA00004760"/>
    </source>
</evidence>
<dbReference type="CDD" id="cd02520">
    <property type="entry name" value="Glucosylceramide_synthase"/>
    <property type="match status" value="1"/>
</dbReference>
<dbReference type="GO" id="GO:0006679">
    <property type="term" value="P:glucosylceramide biosynthetic process"/>
    <property type="evidence" value="ECO:0007669"/>
    <property type="project" value="TreeGrafter"/>
</dbReference>
<dbReference type="SUPFAM" id="SSF53448">
    <property type="entry name" value="Nucleotide-diphospho-sugar transferases"/>
    <property type="match status" value="1"/>
</dbReference>
<dbReference type="InterPro" id="IPR025993">
    <property type="entry name" value="Ceramide_glucosylTrfase"/>
</dbReference>
<keyword evidence="7 9" id="KW-1133">Transmembrane helix</keyword>
<evidence type="ECO:0000256" key="1">
    <source>
        <dbReference type="ARBA" id="ARBA00004141"/>
    </source>
</evidence>
<dbReference type="AlphaFoldDB" id="A0AAU8GY71"/>
<gene>
    <name evidence="10" type="ORF">V4D30_07805</name>
</gene>
<dbReference type="InterPro" id="IPR029044">
    <property type="entry name" value="Nucleotide-diphossugar_trans"/>
</dbReference>
<dbReference type="GO" id="GO:0016020">
    <property type="term" value="C:membrane"/>
    <property type="evidence" value="ECO:0007669"/>
    <property type="project" value="UniProtKB-SubCell"/>
</dbReference>
<evidence type="ECO:0000313" key="10">
    <source>
        <dbReference type="EMBL" id="XCH46238.1"/>
    </source>
</evidence>
<dbReference type="EMBL" id="CP144373">
    <property type="protein sequence ID" value="XCH46238.1"/>
    <property type="molecule type" value="Genomic_DNA"/>
</dbReference>
<feature type="transmembrane region" description="Helical" evidence="9">
    <location>
        <begin position="284"/>
        <end position="306"/>
    </location>
</feature>
<comment type="subcellular location">
    <subcellularLocation>
        <location evidence="1">Membrane</location>
        <topology evidence="1">Multi-pass membrane protein</topology>
    </subcellularLocation>
</comment>
<evidence type="ECO:0000256" key="3">
    <source>
        <dbReference type="ARBA" id="ARBA00004991"/>
    </source>
</evidence>
<keyword evidence="4" id="KW-0328">Glycosyltransferase</keyword>
<organism evidence="10">
    <name type="scientific">Thermodesulfovibrio autotrophicus</name>
    <dbReference type="NCBI Taxonomy" id="3118333"/>
    <lineage>
        <taxon>Bacteria</taxon>
        <taxon>Pseudomonadati</taxon>
        <taxon>Nitrospirota</taxon>
        <taxon>Thermodesulfovibrionia</taxon>
        <taxon>Thermodesulfovibrionales</taxon>
        <taxon>Thermodesulfovibrionaceae</taxon>
        <taxon>Thermodesulfovibrio</taxon>
    </lineage>
</organism>
<name>A0AAU8GY71_9BACT</name>
<accession>A0AAU8GY71</accession>
<feature type="transmembrane region" description="Helical" evidence="9">
    <location>
        <begin position="326"/>
        <end position="346"/>
    </location>
</feature>
<dbReference type="Gene3D" id="3.90.550.10">
    <property type="entry name" value="Spore Coat Polysaccharide Biosynthesis Protein SpsA, Chain A"/>
    <property type="match status" value="1"/>
</dbReference>
<reference evidence="10" key="1">
    <citation type="submission" date="2024-01" db="EMBL/GenBank/DDBJ databases">
        <title>The first autotrophic representatives of the genus Thermodesulfovibrio.</title>
        <authorList>
            <person name="Maltseva A.I."/>
            <person name="Elcheninov A.G."/>
            <person name="Kublanov I.V."/>
            <person name="Lebedinsky A.V."/>
            <person name="Frolov E.N."/>
        </authorList>
    </citation>
    <scope>NUCLEOTIDE SEQUENCE</scope>
    <source>
        <strain evidence="10">3907-1M</strain>
    </source>
</reference>
<dbReference type="GO" id="GO:0008120">
    <property type="term" value="F:ceramide glucosyltransferase activity"/>
    <property type="evidence" value="ECO:0007669"/>
    <property type="project" value="TreeGrafter"/>
</dbReference>
<feature type="transmembrane region" description="Helical" evidence="9">
    <location>
        <begin position="6"/>
        <end position="24"/>
    </location>
</feature>
<comment type="pathway">
    <text evidence="2">Lipid metabolism; sphingolipid metabolism.</text>
</comment>
<keyword evidence="8 9" id="KW-0472">Membrane</keyword>
<dbReference type="PANTHER" id="PTHR12726:SF0">
    <property type="entry name" value="CERAMIDE GLUCOSYLTRANSFERASE"/>
    <property type="match status" value="1"/>
</dbReference>
<dbReference type="RefSeq" id="WP_353683777.1">
    <property type="nucleotide sequence ID" value="NZ_CP144373.1"/>
</dbReference>
<keyword evidence="5" id="KW-0808">Transferase</keyword>
<evidence type="ECO:0000256" key="9">
    <source>
        <dbReference type="SAM" id="Phobius"/>
    </source>
</evidence>
<dbReference type="KEGG" id="taut:V4D30_07805"/>
<evidence type="ECO:0000256" key="7">
    <source>
        <dbReference type="ARBA" id="ARBA00022989"/>
    </source>
</evidence>
<keyword evidence="6 9" id="KW-0812">Transmembrane</keyword>
<dbReference type="PANTHER" id="PTHR12726">
    <property type="entry name" value="CERAMIDE GLUCOSYLTRANSFERASE"/>
    <property type="match status" value="1"/>
</dbReference>
<protein>
    <submittedName>
        <fullName evidence="10">Ceramide glucosyltransferase</fullName>
    </submittedName>
</protein>
<evidence type="ECO:0000256" key="5">
    <source>
        <dbReference type="ARBA" id="ARBA00022679"/>
    </source>
</evidence>
<comment type="pathway">
    <text evidence="3">Sphingolipid metabolism.</text>
</comment>
<evidence type="ECO:0000256" key="4">
    <source>
        <dbReference type="ARBA" id="ARBA00022676"/>
    </source>
</evidence>
<evidence type="ECO:0000256" key="8">
    <source>
        <dbReference type="ARBA" id="ARBA00023136"/>
    </source>
</evidence>
<dbReference type="Pfam" id="PF13506">
    <property type="entry name" value="Glyco_transf_21"/>
    <property type="match status" value="1"/>
</dbReference>
<proteinExistence type="predicted"/>
<evidence type="ECO:0000256" key="6">
    <source>
        <dbReference type="ARBA" id="ARBA00022692"/>
    </source>
</evidence>